<accession>A0ABD4KSY2</accession>
<dbReference type="EMBL" id="RDOM01000469">
    <property type="protein sequence ID" value="MBF4274683.1"/>
    <property type="molecule type" value="Genomic_DNA"/>
</dbReference>
<gene>
    <name evidence="2" type="ORF">EAY07_22290</name>
</gene>
<dbReference type="Proteomes" id="UP000722957">
    <property type="component" value="Unassembled WGS sequence"/>
</dbReference>
<reference evidence="2 3" key="1">
    <citation type="journal article" date="2021" name="PeerJ">
        <title>Analysis of 44 Vibrio anguillarum genomes reveals high genetic diversity.</title>
        <authorList>
            <person name="Hansen M.J."/>
            <person name="Dalsgaard I."/>
        </authorList>
    </citation>
    <scope>NUCLEOTIDE SEQUENCE [LARGE SCALE GENOMIC DNA]</scope>
    <source>
        <strain evidence="2 3">17-16730-2A</strain>
    </source>
</reference>
<dbReference type="AlphaFoldDB" id="A0ABD4KSY2"/>
<evidence type="ECO:0000313" key="3">
    <source>
        <dbReference type="Proteomes" id="UP000722957"/>
    </source>
</evidence>
<feature type="domain" description="DUF7033" evidence="1">
    <location>
        <begin position="103"/>
        <end position="188"/>
    </location>
</feature>
<feature type="non-terminal residue" evidence="2">
    <location>
        <position position="189"/>
    </location>
</feature>
<evidence type="ECO:0000313" key="2">
    <source>
        <dbReference type="EMBL" id="MBF4274683.1"/>
    </source>
</evidence>
<comment type="caution">
    <text evidence="2">The sequence shown here is derived from an EMBL/GenBank/DDBJ whole genome shotgun (WGS) entry which is preliminary data.</text>
</comment>
<dbReference type="Pfam" id="PF23019">
    <property type="entry name" value="DUF7033"/>
    <property type="match status" value="1"/>
</dbReference>
<evidence type="ECO:0000259" key="1">
    <source>
        <dbReference type="Pfam" id="PF23019"/>
    </source>
</evidence>
<dbReference type="RefSeq" id="WP_412767963.1">
    <property type="nucleotide sequence ID" value="NZ_RDOM01000469.1"/>
</dbReference>
<organism evidence="2 3">
    <name type="scientific">Vibrio anguillarum</name>
    <name type="common">Listonella anguillarum</name>
    <dbReference type="NCBI Taxonomy" id="55601"/>
    <lineage>
        <taxon>Bacteria</taxon>
        <taxon>Pseudomonadati</taxon>
        <taxon>Pseudomonadota</taxon>
        <taxon>Gammaproteobacteria</taxon>
        <taxon>Vibrionales</taxon>
        <taxon>Vibrionaceae</taxon>
        <taxon>Vibrio</taxon>
    </lineage>
</organism>
<protein>
    <recommendedName>
        <fullName evidence="1">DUF7033 domain-containing protein</fullName>
    </recommendedName>
</protein>
<name>A0ABD4KSY2_VIBAN</name>
<sequence>MIHFSEGAIRWLETILFERFGHRFILAEQPNTLQFYLNDSQGSITFPSLQGIFHQSRSDFPCQQWQASSEGFIAPIEDYIPAPSLNALPDPLIEFTEQGAILHYDILSLTYWTLTRLEEVGRKDLDNHQRFPAVFSHAYQHGYLERPIVDEWLMILGQVIQRVWPDIELKQHEFSIKVSHDVDSPSMYG</sequence>
<dbReference type="InterPro" id="IPR054297">
    <property type="entry name" value="DUF7033"/>
</dbReference>
<proteinExistence type="predicted"/>